<evidence type="ECO:0000256" key="1">
    <source>
        <dbReference type="SAM" id="MobiDB-lite"/>
    </source>
</evidence>
<protein>
    <submittedName>
        <fullName evidence="2">5745_t:CDS:1</fullName>
    </submittedName>
</protein>
<dbReference type="Proteomes" id="UP000789570">
    <property type="component" value="Unassembled WGS sequence"/>
</dbReference>
<organism evidence="2 3">
    <name type="scientific">Funneliformis caledonium</name>
    <dbReference type="NCBI Taxonomy" id="1117310"/>
    <lineage>
        <taxon>Eukaryota</taxon>
        <taxon>Fungi</taxon>
        <taxon>Fungi incertae sedis</taxon>
        <taxon>Mucoromycota</taxon>
        <taxon>Glomeromycotina</taxon>
        <taxon>Glomeromycetes</taxon>
        <taxon>Glomerales</taxon>
        <taxon>Glomeraceae</taxon>
        <taxon>Funneliformis</taxon>
    </lineage>
</organism>
<accession>A0A9N9N625</accession>
<evidence type="ECO:0000313" key="2">
    <source>
        <dbReference type="EMBL" id="CAG8703832.1"/>
    </source>
</evidence>
<comment type="caution">
    <text evidence="2">The sequence shown here is derived from an EMBL/GenBank/DDBJ whole genome shotgun (WGS) entry which is preliminary data.</text>
</comment>
<feature type="region of interest" description="Disordered" evidence="1">
    <location>
        <begin position="199"/>
        <end position="219"/>
    </location>
</feature>
<dbReference type="EMBL" id="CAJVPQ010008119">
    <property type="protein sequence ID" value="CAG8703832.1"/>
    <property type="molecule type" value="Genomic_DNA"/>
</dbReference>
<reference evidence="2" key="1">
    <citation type="submission" date="2021-06" db="EMBL/GenBank/DDBJ databases">
        <authorList>
            <person name="Kallberg Y."/>
            <person name="Tangrot J."/>
            <person name="Rosling A."/>
        </authorList>
    </citation>
    <scope>NUCLEOTIDE SEQUENCE</scope>
    <source>
        <strain evidence="2">UK204</strain>
    </source>
</reference>
<feature type="region of interest" description="Disordered" evidence="1">
    <location>
        <begin position="1"/>
        <end position="21"/>
    </location>
</feature>
<name>A0A9N9N625_9GLOM</name>
<feature type="non-terminal residue" evidence="2">
    <location>
        <position position="265"/>
    </location>
</feature>
<keyword evidence="3" id="KW-1185">Reference proteome</keyword>
<feature type="compositionally biased region" description="Low complexity" evidence="1">
    <location>
        <begin position="1"/>
        <end position="18"/>
    </location>
</feature>
<gene>
    <name evidence="2" type="ORF">FCALED_LOCUS13605</name>
</gene>
<feature type="compositionally biased region" description="Low complexity" evidence="1">
    <location>
        <begin position="201"/>
        <end position="219"/>
    </location>
</feature>
<dbReference type="AlphaFoldDB" id="A0A9N9N625"/>
<proteinExistence type="predicted"/>
<evidence type="ECO:0000313" key="3">
    <source>
        <dbReference type="Proteomes" id="UP000789570"/>
    </source>
</evidence>
<sequence>EIESISSTDSIINSNCSDTSENMERDQNNIIIASFQGSNESSLGMTLPVVMYGSLSGTTTPQLPFNIPSRQYDEEENDIYTPDYKQNILFGYVNNDDKTLQGTSFFDNTNELEREGIPSRIPRRVTFNTRNDRRSPSPVRVENIQQLVASTLSSNQSSRPSNLRQLNIVVCLTPWHHLILSEIVTHLQPLVLQPQIGNQGSSRLTSTTTSQSVPSNQPSNNINISQPILTPQPAIVPVGGNNDNTYLQVIQGLARWLQGQQTRKQ</sequence>